<comment type="caution">
    <text evidence="1">The sequence shown here is derived from an EMBL/GenBank/DDBJ whole genome shotgun (WGS) entry which is preliminary data.</text>
</comment>
<organism evidence="1 2">
    <name type="scientific">Aedoeadaptatus nemausensis</name>
    <dbReference type="NCBI Taxonomy" id="2582829"/>
    <lineage>
        <taxon>Bacteria</taxon>
        <taxon>Bacillati</taxon>
        <taxon>Bacillota</taxon>
        <taxon>Tissierellia</taxon>
        <taxon>Tissierellales</taxon>
        <taxon>Peptoniphilaceae</taxon>
        <taxon>Aedoeadaptatus</taxon>
    </lineage>
</organism>
<dbReference type="EMBL" id="CAIJCS010000019">
    <property type="protein sequence ID" value="CAC9931809.1"/>
    <property type="molecule type" value="Genomic_DNA"/>
</dbReference>
<sequence>MGRKLYKMGRAILFCLLVFFMLLQLNRIFIRKSLERPWDMSNKIGGFYNSVDDYDIYFLGTSHSYCSFNPLALYENTGMKSYVLATQKQPLGATYYYMKDAIKRREPKYVVVDVFSCLLKGEADEGVVHSYTDDMPLSFNKLAMIYRVVPRGMKAEALFPLIKYHDRWGELKPKDYHTRYEDYEDPYRGYVALAGHSEKFQEDLTGESKKNIAPAISDEVKNYLLSMGEYCTRRGIQLVLVKTPTWEEESYSDRLKELEVFIKHQGFAYIDFNPSKDAMNIKPEDYYDGYHLNTVGVEKFNTYLTDLMKEKGMVNDGVKDNRWLVEREKQKQEFENFAQ</sequence>
<evidence type="ECO:0000313" key="1">
    <source>
        <dbReference type="EMBL" id="CAC9931809.1"/>
    </source>
</evidence>
<dbReference type="AlphaFoldDB" id="A0A6V6Y473"/>
<evidence type="ECO:0008006" key="3">
    <source>
        <dbReference type="Google" id="ProtNLM"/>
    </source>
</evidence>
<name>A0A6V6Y473_9FIRM</name>
<gene>
    <name evidence="1" type="ORF">PEPNEM18_01099</name>
</gene>
<accession>A0A6V6Y473</accession>
<protein>
    <recommendedName>
        <fullName evidence="3">SGNH/GDSL hydrolase family protein</fullName>
    </recommendedName>
</protein>
<dbReference type="SUPFAM" id="SSF52266">
    <property type="entry name" value="SGNH hydrolase"/>
    <property type="match status" value="1"/>
</dbReference>
<reference evidence="1 2" key="1">
    <citation type="submission" date="2020-06" db="EMBL/GenBank/DDBJ databases">
        <authorList>
            <person name="Criscuolo A."/>
        </authorList>
    </citation>
    <scope>NUCLEOTIDE SEQUENCE [LARGE SCALE GENOMIC DNA]</scope>
    <source>
        <strain evidence="1">1804121828</strain>
    </source>
</reference>
<dbReference type="RefSeq" id="WP_180500071.1">
    <property type="nucleotide sequence ID" value="NZ_CAIJCS010000019.1"/>
</dbReference>
<dbReference type="Proteomes" id="UP000586454">
    <property type="component" value="Unassembled WGS sequence"/>
</dbReference>
<evidence type="ECO:0000313" key="2">
    <source>
        <dbReference type="Proteomes" id="UP000586454"/>
    </source>
</evidence>
<proteinExistence type="predicted"/>
<keyword evidence="2" id="KW-1185">Reference proteome</keyword>